<dbReference type="EMBL" id="CAJNOK010017959">
    <property type="protein sequence ID" value="CAF1273460.1"/>
    <property type="molecule type" value="Genomic_DNA"/>
</dbReference>
<evidence type="ECO:0000313" key="6">
    <source>
        <dbReference type="Proteomes" id="UP000663829"/>
    </source>
</evidence>
<sequence length="502" mass="56776">MPLVGCLPYLCIPKKRKSLSIENYCDKGGKGQVEINKLFLRRVESIRVKPTEFKNGQPVLIDNVSKRKSKVRPAEPNGLFRQLLGQSKSSKPVVPIVDTTKLDDTELDCESHVSNTYKPTRTSSRIQQRAKETSKHATTKTSHKTHRRPPIDYNHTKKKRESLKTSCEPRTKKSSVSSNRQHHPPTPLKEVIETKKEKIPLRKTVSTAPTFSLPDLQTSNDVDKRSDTRLKHLVKPSVELSVEQSSNLIPLDTIASGKFEMDSVIQESEKIDSTVSTSTIYTASVIESRSDASSLSQWSTTTYPDSDSEPTKNDTDNVTSHLLDSFKGLKTDLSPEKEQSRVKNSPLIKKIETALPQKVDDINSVINRRQSFGVERCLPDHSILTQKHRSYDHLTSYYLINLDKNLNSQISCIKQDSEATYMDETNIKLDSQSSPLEEKPRTIKPKKPLKRSGDTDNMSRFPKTTKTLPVSKQVLRHVTELMKHDNAKKHHIAAKDIESVHL</sequence>
<protein>
    <submittedName>
        <fullName evidence="2">Uncharacterized protein</fullName>
    </submittedName>
</protein>
<keyword evidence="6" id="KW-1185">Reference proteome</keyword>
<accession>A0A814EQB2</accession>
<proteinExistence type="predicted"/>
<dbReference type="Proteomes" id="UP000681722">
    <property type="component" value="Unassembled WGS sequence"/>
</dbReference>
<dbReference type="Proteomes" id="UP000663829">
    <property type="component" value="Unassembled WGS sequence"/>
</dbReference>
<feature type="compositionally biased region" description="Polar residues" evidence="1">
    <location>
        <begin position="113"/>
        <end position="127"/>
    </location>
</feature>
<feature type="region of interest" description="Disordered" evidence="1">
    <location>
        <begin position="113"/>
        <end position="191"/>
    </location>
</feature>
<dbReference type="OrthoDB" id="10046625at2759"/>
<dbReference type="EMBL" id="CAJOBA010039519">
    <property type="protein sequence ID" value="CAF4078729.1"/>
    <property type="molecule type" value="Genomic_DNA"/>
</dbReference>
<gene>
    <name evidence="2" type="ORF">GPM918_LOCUS12242</name>
    <name evidence="3" type="ORF">OVA965_LOCUS27298</name>
    <name evidence="4" type="ORF">SRO942_LOCUS12243</name>
    <name evidence="5" type="ORF">TMI583_LOCUS28042</name>
</gene>
<dbReference type="EMBL" id="CAJNOQ010002653">
    <property type="protein sequence ID" value="CAF0971133.1"/>
    <property type="molecule type" value="Genomic_DNA"/>
</dbReference>
<evidence type="ECO:0000313" key="4">
    <source>
        <dbReference type="EMBL" id="CAF3744171.1"/>
    </source>
</evidence>
<evidence type="ECO:0000313" key="5">
    <source>
        <dbReference type="EMBL" id="CAF4078729.1"/>
    </source>
</evidence>
<organism evidence="2 6">
    <name type="scientific">Didymodactylos carnosus</name>
    <dbReference type="NCBI Taxonomy" id="1234261"/>
    <lineage>
        <taxon>Eukaryota</taxon>
        <taxon>Metazoa</taxon>
        <taxon>Spiralia</taxon>
        <taxon>Gnathifera</taxon>
        <taxon>Rotifera</taxon>
        <taxon>Eurotatoria</taxon>
        <taxon>Bdelloidea</taxon>
        <taxon>Philodinida</taxon>
        <taxon>Philodinidae</taxon>
        <taxon>Didymodactylos</taxon>
    </lineage>
</organism>
<name>A0A814EQB2_9BILA</name>
<dbReference type="Proteomes" id="UP000677228">
    <property type="component" value="Unassembled WGS sequence"/>
</dbReference>
<reference evidence="2" key="1">
    <citation type="submission" date="2021-02" db="EMBL/GenBank/DDBJ databases">
        <authorList>
            <person name="Nowell W R."/>
        </authorList>
    </citation>
    <scope>NUCLEOTIDE SEQUENCE</scope>
</reference>
<comment type="caution">
    <text evidence="2">The sequence shown here is derived from an EMBL/GenBank/DDBJ whole genome shotgun (WGS) entry which is preliminary data.</text>
</comment>
<feature type="compositionally biased region" description="Basic residues" evidence="1">
    <location>
        <begin position="137"/>
        <end position="148"/>
    </location>
</feature>
<feature type="region of interest" description="Disordered" evidence="1">
    <location>
        <begin position="430"/>
        <end position="463"/>
    </location>
</feature>
<evidence type="ECO:0000313" key="2">
    <source>
        <dbReference type="EMBL" id="CAF0971133.1"/>
    </source>
</evidence>
<dbReference type="EMBL" id="CAJOBC010002653">
    <property type="protein sequence ID" value="CAF3744171.1"/>
    <property type="molecule type" value="Genomic_DNA"/>
</dbReference>
<feature type="region of interest" description="Disordered" evidence="1">
    <location>
        <begin position="296"/>
        <end position="318"/>
    </location>
</feature>
<dbReference type="AlphaFoldDB" id="A0A814EQB2"/>
<feature type="compositionally biased region" description="Polar residues" evidence="1">
    <location>
        <begin position="296"/>
        <end position="305"/>
    </location>
</feature>
<evidence type="ECO:0000256" key="1">
    <source>
        <dbReference type="SAM" id="MobiDB-lite"/>
    </source>
</evidence>
<dbReference type="Proteomes" id="UP000682733">
    <property type="component" value="Unassembled WGS sequence"/>
</dbReference>
<evidence type="ECO:0000313" key="3">
    <source>
        <dbReference type="EMBL" id="CAF1273460.1"/>
    </source>
</evidence>